<reference evidence="1 2" key="1">
    <citation type="submission" date="2018-04" db="EMBL/GenBank/DDBJ databases">
        <title>Pelagivirga bohaiensis gen. nov., sp. nov., a bacterium isolated from the Bohai Sea.</title>
        <authorList>
            <person name="Ji X."/>
        </authorList>
    </citation>
    <scope>NUCLEOTIDE SEQUENCE [LARGE SCALE GENOMIC DNA]</scope>
    <source>
        <strain evidence="1 2">BH-SD16</strain>
    </source>
</reference>
<evidence type="ECO:0000313" key="2">
    <source>
        <dbReference type="Proteomes" id="UP000244817"/>
    </source>
</evidence>
<gene>
    <name evidence="1" type="ORF">DC363_01360</name>
</gene>
<dbReference type="InterPro" id="IPR027266">
    <property type="entry name" value="TrmE/GcvT-like"/>
</dbReference>
<comment type="caution">
    <text evidence="1">The sequence shown here is derived from an EMBL/GenBank/DDBJ whole genome shotgun (WGS) entry which is preliminary data.</text>
</comment>
<dbReference type="RefSeq" id="WP_108639327.1">
    <property type="nucleotide sequence ID" value="NZ_QCYG01000001.1"/>
</dbReference>
<keyword evidence="2" id="KW-1185">Reference proteome</keyword>
<evidence type="ECO:0000313" key="1">
    <source>
        <dbReference type="EMBL" id="PVA08173.1"/>
    </source>
</evidence>
<proteinExistence type="predicted"/>
<dbReference type="Proteomes" id="UP000244817">
    <property type="component" value="Unassembled WGS sequence"/>
</dbReference>
<accession>A0A2T7G164</accession>
<organism evidence="1 2">
    <name type="scientific">Thalassorhabdomicrobium marinisediminis</name>
    <dbReference type="NCBI Taxonomy" id="2170577"/>
    <lineage>
        <taxon>Bacteria</taxon>
        <taxon>Pseudomonadati</taxon>
        <taxon>Pseudomonadota</taxon>
        <taxon>Alphaproteobacteria</taxon>
        <taxon>Rhodobacterales</taxon>
        <taxon>Paracoccaceae</taxon>
        <taxon>Thalassorhabdomicrobium</taxon>
    </lineage>
</organism>
<protein>
    <submittedName>
        <fullName evidence="1">Sarcosine oxidase subunit gamma</fullName>
    </submittedName>
</protein>
<dbReference type="AlphaFoldDB" id="A0A2T7G164"/>
<sequence>MSELATITRHAERGMITLRADLSDGTVGEAVRAATGHAIPAAGKIAGDGTKGVLWMSPDELLIMVPYDTVDAALEQIVTALSGVHHLAVNVSDARAVFTVAGDDAREVLARLCPVDLHAQSFGVGDFRRTRLAQVPAAFWQHETGFDVVCFRSVGDYAEGVLRRSAQGTPTGALG</sequence>
<name>A0A2T7G164_9RHOB</name>
<dbReference type="EMBL" id="QCYG01000001">
    <property type="protein sequence ID" value="PVA08173.1"/>
    <property type="molecule type" value="Genomic_DNA"/>
</dbReference>
<dbReference type="SUPFAM" id="SSF103025">
    <property type="entry name" value="Folate-binding domain"/>
    <property type="match status" value="1"/>
</dbReference>
<dbReference type="OrthoDB" id="9814782at2"/>
<dbReference type="InterPro" id="IPR007375">
    <property type="entry name" value="SoxG"/>
</dbReference>
<dbReference type="Gene3D" id="3.30.1360.120">
    <property type="entry name" value="Probable tRNA modification gtpase trme, domain 1"/>
    <property type="match status" value="1"/>
</dbReference>
<dbReference type="Pfam" id="PF04268">
    <property type="entry name" value="SoxG"/>
    <property type="match status" value="1"/>
</dbReference>
<dbReference type="Gene3D" id="3.30.70.1520">
    <property type="entry name" value="Heterotetrameric sarcosine oxidase"/>
    <property type="match status" value="1"/>
</dbReference>